<feature type="transmembrane region" description="Helical" evidence="1">
    <location>
        <begin position="7"/>
        <end position="26"/>
    </location>
</feature>
<protein>
    <submittedName>
        <fullName evidence="2">Uncharacterized protein</fullName>
    </submittedName>
</protein>
<evidence type="ECO:0000313" key="2">
    <source>
        <dbReference type="EMBL" id="OGE89381.1"/>
    </source>
</evidence>
<evidence type="ECO:0000256" key="1">
    <source>
        <dbReference type="SAM" id="Phobius"/>
    </source>
</evidence>
<evidence type="ECO:0000313" key="3">
    <source>
        <dbReference type="Proteomes" id="UP000178377"/>
    </source>
</evidence>
<dbReference type="Proteomes" id="UP000178377">
    <property type="component" value="Unassembled WGS sequence"/>
</dbReference>
<dbReference type="EMBL" id="MFEO01000022">
    <property type="protein sequence ID" value="OGE89381.1"/>
    <property type="molecule type" value="Genomic_DNA"/>
</dbReference>
<dbReference type="STRING" id="1817828.A2722_02035"/>
<gene>
    <name evidence="2" type="ORF">A2722_02035</name>
</gene>
<keyword evidence="1" id="KW-1133">Transmembrane helix</keyword>
<sequence>MNPQTKRILYSGGFVFAAILIGVWIANLKSPKPLPTQGSTEPSFVDDTQSSLGETIELDGFLRDSDDIEKGNLMLVAKYKTLYLNTVRDYSSMVGSDVVVTIEGTEENFRLIDIKKQ</sequence>
<reference evidence="2 3" key="1">
    <citation type="journal article" date="2016" name="Nat. Commun.">
        <title>Thousands of microbial genomes shed light on interconnected biogeochemical processes in an aquifer system.</title>
        <authorList>
            <person name="Anantharaman K."/>
            <person name="Brown C.T."/>
            <person name="Hug L.A."/>
            <person name="Sharon I."/>
            <person name="Castelle C.J."/>
            <person name="Probst A.J."/>
            <person name="Thomas B.C."/>
            <person name="Singh A."/>
            <person name="Wilkins M.J."/>
            <person name="Karaoz U."/>
            <person name="Brodie E.L."/>
            <person name="Williams K.H."/>
            <person name="Hubbard S.S."/>
            <person name="Banfield J.F."/>
        </authorList>
    </citation>
    <scope>NUCLEOTIDE SEQUENCE [LARGE SCALE GENOMIC DNA]</scope>
</reference>
<name>A0A1F5PHI7_9BACT</name>
<keyword evidence="1" id="KW-0472">Membrane</keyword>
<dbReference type="AlphaFoldDB" id="A0A1F5PHI7"/>
<organism evidence="2 3">
    <name type="scientific">Candidatus Doudnabacteria bacterium RIFCSPHIGHO2_01_FULL_50_11</name>
    <dbReference type="NCBI Taxonomy" id="1817828"/>
    <lineage>
        <taxon>Bacteria</taxon>
        <taxon>Candidatus Doudnaibacteriota</taxon>
    </lineage>
</organism>
<accession>A0A1F5PHI7</accession>
<comment type="caution">
    <text evidence="2">The sequence shown here is derived from an EMBL/GenBank/DDBJ whole genome shotgun (WGS) entry which is preliminary data.</text>
</comment>
<keyword evidence="1" id="KW-0812">Transmembrane</keyword>
<proteinExistence type="predicted"/>